<accession>A0A3N0UDG8</accession>
<evidence type="ECO:0000313" key="4">
    <source>
        <dbReference type="EMBL" id="ROH78308.1"/>
    </source>
</evidence>
<name>A0A3N0UDG8_9GAMM</name>
<evidence type="ECO:0000313" key="5">
    <source>
        <dbReference type="Proteomes" id="UP000250186"/>
    </source>
</evidence>
<reference evidence="3 5" key="1">
    <citation type="submission" date="2016-02" db="EMBL/GenBank/DDBJ databases">
        <title>Species-wide whole genome sequencing reveals diversity, host range in Lonsdalea quercina.</title>
        <authorList>
            <person name="Li Y."/>
        </authorList>
    </citation>
    <scope>NUCLEOTIDE SEQUENCE [LARGE SCALE GENOMIC DNA]</scope>
    <source>
        <strain evidence="3 5">CFCC 12721</strain>
    </source>
</reference>
<dbReference type="EMBL" id="LUSW01000007">
    <property type="protein sequence ID" value="RAT36362.1"/>
    <property type="molecule type" value="Genomic_DNA"/>
</dbReference>
<keyword evidence="2" id="KW-1133">Transmembrane helix</keyword>
<keyword evidence="2" id="KW-0812">Transmembrane</keyword>
<proteinExistence type="predicted"/>
<sequence>MIKARCQIFFCVHYFLVELLFSVAGETGLISIFIFYSLSTGAGLMKIDDSHKRQVSEVGDRYSANICEEKCRIIRKIGTGDKWQQVRGPFSSPSSCSSAVANGQ</sequence>
<evidence type="ECO:0000313" key="3">
    <source>
        <dbReference type="EMBL" id="RAT36362.1"/>
    </source>
</evidence>
<evidence type="ECO:0000313" key="6">
    <source>
        <dbReference type="Proteomes" id="UP000274511"/>
    </source>
</evidence>
<keyword evidence="5" id="KW-1185">Reference proteome</keyword>
<organism evidence="4 6">
    <name type="scientific">Lonsdalea populi</name>
    <dbReference type="NCBI Taxonomy" id="1172565"/>
    <lineage>
        <taxon>Bacteria</taxon>
        <taxon>Pseudomonadati</taxon>
        <taxon>Pseudomonadota</taxon>
        <taxon>Gammaproteobacteria</taxon>
        <taxon>Enterobacterales</taxon>
        <taxon>Pectobacteriaceae</taxon>
        <taxon>Lonsdalea</taxon>
    </lineage>
</organism>
<feature type="transmembrane region" description="Helical" evidence="2">
    <location>
        <begin position="12"/>
        <end position="36"/>
    </location>
</feature>
<dbReference type="AlphaFoldDB" id="A0A3N0UDG8"/>
<keyword evidence="2" id="KW-0472">Membrane</keyword>
<comment type="caution">
    <text evidence="4">The sequence shown here is derived from an EMBL/GenBank/DDBJ whole genome shotgun (WGS) entry which is preliminary data.</text>
</comment>
<feature type="region of interest" description="Disordered" evidence="1">
    <location>
        <begin position="85"/>
        <end position="104"/>
    </location>
</feature>
<dbReference type="Proteomes" id="UP000250186">
    <property type="component" value="Unassembled WGS sequence"/>
</dbReference>
<dbReference type="Proteomes" id="UP000274511">
    <property type="component" value="Unassembled WGS sequence"/>
</dbReference>
<evidence type="ECO:0000256" key="2">
    <source>
        <dbReference type="SAM" id="Phobius"/>
    </source>
</evidence>
<gene>
    <name evidence="3" type="ORF">AU492_04300</name>
    <name evidence="4" type="ORF">EC392_12585</name>
</gene>
<evidence type="ECO:0000256" key="1">
    <source>
        <dbReference type="SAM" id="MobiDB-lite"/>
    </source>
</evidence>
<reference evidence="4 6" key="2">
    <citation type="submission" date="2018-10" db="EMBL/GenBank/DDBJ databases">
        <title>New species genome.</title>
        <authorList>
            <person name="Li Y."/>
        </authorList>
    </citation>
    <scope>NUCLEOTIDE SEQUENCE [LARGE SCALE GENOMIC DNA]</scope>
    <source>
        <strain evidence="4 6">L6_4B</strain>
    </source>
</reference>
<dbReference type="EMBL" id="RJUJ01000012">
    <property type="protein sequence ID" value="ROH78308.1"/>
    <property type="molecule type" value="Genomic_DNA"/>
</dbReference>
<protein>
    <submittedName>
        <fullName evidence="4">Uncharacterized protein</fullName>
    </submittedName>
</protein>